<dbReference type="InParanoid" id="A0A251U933"/>
<organism evidence="1 2">
    <name type="scientific">Helianthus annuus</name>
    <name type="common">Common sunflower</name>
    <dbReference type="NCBI Taxonomy" id="4232"/>
    <lineage>
        <taxon>Eukaryota</taxon>
        <taxon>Viridiplantae</taxon>
        <taxon>Streptophyta</taxon>
        <taxon>Embryophyta</taxon>
        <taxon>Tracheophyta</taxon>
        <taxon>Spermatophyta</taxon>
        <taxon>Magnoliopsida</taxon>
        <taxon>eudicotyledons</taxon>
        <taxon>Gunneridae</taxon>
        <taxon>Pentapetalae</taxon>
        <taxon>asterids</taxon>
        <taxon>campanulids</taxon>
        <taxon>Asterales</taxon>
        <taxon>Asteraceae</taxon>
        <taxon>Asteroideae</taxon>
        <taxon>Heliantheae alliance</taxon>
        <taxon>Heliantheae</taxon>
        <taxon>Helianthus</taxon>
    </lineage>
</organism>
<dbReference type="Proteomes" id="UP000215914">
    <property type="component" value="Chromosome 8"/>
</dbReference>
<evidence type="ECO:0000313" key="2">
    <source>
        <dbReference type="Proteomes" id="UP000215914"/>
    </source>
</evidence>
<dbReference type="EMBL" id="CM007897">
    <property type="protein sequence ID" value="OTG19292.1"/>
    <property type="molecule type" value="Genomic_DNA"/>
</dbReference>
<dbReference type="AlphaFoldDB" id="A0A251U933"/>
<sequence>MRFSRRSSCSYVCLRKREREREREPINRSRRQQTFCFYISTLKVCGGNENWKCWMVVMVEL</sequence>
<gene>
    <name evidence="1" type="ORF">HannXRQ_Chr08g0232491</name>
</gene>
<keyword evidence="2" id="KW-1185">Reference proteome</keyword>
<protein>
    <submittedName>
        <fullName evidence="1">Uncharacterized protein</fullName>
    </submittedName>
</protein>
<name>A0A251U933_HELAN</name>
<reference evidence="2" key="1">
    <citation type="journal article" date="2017" name="Nature">
        <title>The sunflower genome provides insights into oil metabolism, flowering and Asterid evolution.</title>
        <authorList>
            <person name="Badouin H."/>
            <person name="Gouzy J."/>
            <person name="Grassa C.J."/>
            <person name="Murat F."/>
            <person name="Staton S.E."/>
            <person name="Cottret L."/>
            <person name="Lelandais-Briere C."/>
            <person name="Owens G.L."/>
            <person name="Carrere S."/>
            <person name="Mayjonade B."/>
            <person name="Legrand L."/>
            <person name="Gill N."/>
            <person name="Kane N.C."/>
            <person name="Bowers J.E."/>
            <person name="Hubner S."/>
            <person name="Bellec A."/>
            <person name="Berard A."/>
            <person name="Berges H."/>
            <person name="Blanchet N."/>
            <person name="Boniface M.C."/>
            <person name="Brunel D."/>
            <person name="Catrice O."/>
            <person name="Chaidir N."/>
            <person name="Claudel C."/>
            <person name="Donnadieu C."/>
            <person name="Faraut T."/>
            <person name="Fievet G."/>
            <person name="Helmstetter N."/>
            <person name="King M."/>
            <person name="Knapp S.J."/>
            <person name="Lai Z."/>
            <person name="Le Paslier M.C."/>
            <person name="Lippi Y."/>
            <person name="Lorenzon L."/>
            <person name="Mandel J.R."/>
            <person name="Marage G."/>
            <person name="Marchand G."/>
            <person name="Marquand E."/>
            <person name="Bret-Mestries E."/>
            <person name="Morien E."/>
            <person name="Nambeesan S."/>
            <person name="Nguyen T."/>
            <person name="Pegot-Espagnet P."/>
            <person name="Pouilly N."/>
            <person name="Raftis F."/>
            <person name="Sallet E."/>
            <person name="Schiex T."/>
            <person name="Thomas J."/>
            <person name="Vandecasteele C."/>
            <person name="Vares D."/>
            <person name="Vear F."/>
            <person name="Vautrin S."/>
            <person name="Crespi M."/>
            <person name="Mangin B."/>
            <person name="Burke J.M."/>
            <person name="Salse J."/>
            <person name="Munos S."/>
            <person name="Vincourt P."/>
            <person name="Rieseberg L.H."/>
            <person name="Langlade N.B."/>
        </authorList>
    </citation>
    <scope>NUCLEOTIDE SEQUENCE [LARGE SCALE GENOMIC DNA]</scope>
    <source>
        <strain evidence="2">cv. SF193</strain>
    </source>
</reference>
<evidence type="ECO:0000313" key="1">
    <source>
        <dbReference type="EMBL" id="OTG19292.1"/>
    </source>
</evidence>
<accession>A0A251U933</accession>
<proteinExistence type="predicted"/>